<evidence type="ECO:0000313" key="16">
    <source>
        <dbReference type="Proteomes" id="UP000248706"/>
    </source>
</evidence>
<gene>
    <name evidence="15" type="ORF">A4R35_15995</name>
</gene>
<dbReference type="Gene3D" id="3.40.50.2300">
    <property type="match status" value="2"/>
</dbReference>
<dbReference type="PANTHER" id="PTHR24363:SF0">
    <property type="entry name" value="SERINE_THREONINE KINASE LIKE DOMAIN CONTAINING 1"/>
    <property type="match status" value="1"/>
</dbReference>
<evidence type="ECO:0000256" key="4">
    <source>
        <dbReference type="ARBA" id="ARBA00022679"/>
    </source>
</evidence>
<dbReference type="InterPro" id="IPR028081">
    <property type="entry name" value="Leu-bd"/>
</dbReference>
<dbReference type="SUPFAM" id="SSF56112">
    <property type="entry name" value="Protein kinase-like (PK-like)"/>
    <property type="match status" value="1"/>
</dbReference>
<keyword evidence="16" id="KW-1185">Reference proteome</keyword>
<keyword evidence="3" id="KW-0723">Serine/threonine-protein kinase</keyword>
<dbReference type="PROSITE" id="PS50011">
    <property type="entry name" value="PROTEIN_KINASE_DOM"/>
    <property type="match status" value="1"/>
</dbReference>
<dbReference type="InterPro" id="IPR000719">
    <property type="entry name" value="Prot_kinase_dom"/>
</dbReference>
<keyword evidence="13" id="KW-0812">Transmembrane</keyword>
<dbReference type="PANTHER" id="PTHR24363">
    <property type="entry name" value="SERINE/THREONINE PROTEIN KINASE"/>
    <property type="match status" value="1"/>
</dbReference>
<dbReference type="Pfam" id="PF00069">
    <property type="entry name" value="Pkinase"/>
    <property type="match status" value="1"/>
</dbReference>
<comment type="caution">
    <text evidence="15">The sequence shown here is derived from an EMBL/GenBank/DDBJ whole genome shotgun (WGS) entry which is preliminary data.</text>
</comment>
<proteinExistence type="inferred from homology"/>
<comment type="catalytic activity">
    <reaction evidence="10">
        <text>L-seryl-[protein] + ATP = O-phospho-L-seryl-[protein] + ADP + H(+)</text>
        <dbReference type="Rhea" id="RHEA:17989"/>
        <dbReference type="Rhea" id="RHEA-COMP:9863"/>
        <dbReference type="Rhea" id="RHEA-COMP:11604"/>
        <dbReference type="ChEBI" id="CHEBI:15378"/>
        <dbReference type="ChEBI" id="CHEBI:29999"/>
        <dbReference type="ChEBI" id="CHEBI:30616"/>
        <dbReference type="ChEBI" id="CHEBI:83421"/>
        <dbReference type="ChEBI" id="CHEBI:456216"/>
        <dbReference type="EC" id="2.7.11.1"/>
    </reaction>
</comment>
<feature type="compositionally biased region" description="Polar residues" evidence="12">
    <location>
        <begin position="295"/>
        <end position="310"/>
    </location>
</feature>
<dbReference type="EC" id="2.7.11.1" evidence="2"/>
<evidence type="ECO:0000256" key="1">
    <source>
        <dbReference type="ARBA" id="ARBA00010062"/>
    </source>
</evidence>
<dbReference type="SMART" id="SM00220">
    <property type="entry name" value="S_TKc"/>
    <property type="match status" value="1"/>
</dbReference>
<dbReference type="GO" id="GO:0004674">
    <property type="term" value="F:protein serine/threonine kinase activity"/>
    <property type="evidence" value="ECO:0007669"/>
    <property type="project" value="UniProtKB-KW"/>
</dbReference>
<feature type="binding site" evidence="11">
    <location>
        <position position="46"/>
    </location>
    <ligand>
        <name>ATP</name>
        <dbReference type="ChEBI" id="CHEBI:30616"/>
    </ligand>
</feature>
<keyword evidence="4" id="KW-0808">Transferase</keyword>
<dbReference type="Pfam" id="PF13458">
    <property type="entry name" value="Peripla_BP_6"/>
    <property type="match status" value="1"/>
</dbReference>
<dbReference type="InterPro" id="IPR008271">
    <property type="entry name" value="Ser/Thr_kinase_AS"/>
</dbReference>
<dbReference type="AlphaFoldDB" id="A0A328VJG6"/>
<keyword evidence="5" id="KW-0732">Signal</keyword>
<evidence type="ECO:0000256" key="6">
    <source>
        <dbReference type="ARBA" id="ARBA00022741"/>
    </source>
</evidence>
<keyword evidence="13" id="KW-1133">Transmembrane helix</keyword>
<dbReference type="Proteomes" id="UP000248706">
    <property type="component" value="Unassembled WGS sequence"/>
</dbReference>
<feature type="compositionally biased region" description="Low complexity" evidence="12">
    <location>
        <begin position="315"/>
        <end position="326"/>
    </location>
</feature>
<protein>
    <recommendedName>
        <fullName evidence="2">non-specific serine/threonine protein kinase</fullName>
        <ecNumber evidence="2">2.7.11.1</ecNumber>
    </recommendedName>
</protein>
<dbReference type="RefSeq" id="WP_189361915.1">
    <property type="nucleotide sequence ID" value="NZ_MCIF01000002.1"/>
</dbReference>
<name>A0A328VJG6_9CHLR</name>
<comment type="similarity">
    <text evidence="1">Belongs to the leucine-binding protein family.</text>
</comment>
<keyword evidence="6 11" id="KW-0547">Nucleotide-binding</keyword>
<evidence type="ECO:0000256" key="9">
    <source>
        <dbReference type="ARBA" id="ARBA00047899"/>
    </source>
</evidence>
<evidence type="ECO:0000256" key="3">
    <source>
        <dbReference type="ARBA" id="ARBA00022527"/>
    </source>
</evidence>
<reference evidence="15 16" key="1">
    <citation type="submission" date="2016-08" db="EMBL/GenBank/DDBJ databases">
        <title>Analysis of Carbohydrate Active Enzymes in Thermogemmatispora T81 Reveals Carbohydrate Degradation Ability.</title>
        <authorList>
            <person name="Tomazini A."/>
            <person name="Lal S."/>
            <person name="Stott M."/>
            <person name="Henrissat B."/>
            <person name="Polikarpov I."/>
            <person name="Sparling R."/>
            <person name="Levin D.B."/>
        </authorList>
    </citation>
    <scope>NUCLEOTIDE SEQUENCE [LARGE SCALE GENOMIC DNA]</scope>
    <source>
        <strain evidence="15 16">T81</strain>
    </source>
</reference>
<dbReference type="Gene3D" id="1.10.510.10">
    <property type="entry name" value="Transferase(Phosphotransferase) domain 1"/>
    <property type="match status" value="1"/>
</dbReference>
<comment type="catalytic activity">
    <reaction evidence="9">
        <text>L-threonyl-[protein] + ATP = O-phospho-L-threonyl-[protein] + ADP + H(+)</text>
        <dbReference type="Rhea" id="RHEA:46608"/>
        <dbReference type="Rhea" id="RHEA-COMP:11060"/>
        <dbReference type="Rhea" id="RHEA-COMP:11605"/>
        <dbReference type="ChEBI" id="CHEBI:15378"/>
        <dbReference type="ChEBI" id="CHEBI:30013"/>
        <dbReference type="ChEBI" id="CHEBI:30616"/>
        <dbReference type="ChEBI" id="CHEBI:61977"/>
        <dbReference type="ChEBI" id="CHEBI:456216"/>
        <dbReference type="EC" id="2.7.11.1"/>
    </reaction>
</comment>
<dbReference type="InterPro" id="IPR017441">
    <property type="entry name" value="Protein_kinase_ATP_BS"/>
</dbReference>
<evidence type="ECO:0000256" key="13">
    <source>
        <dbReference type="SAM" id="Phobius"/>
    </source>
</evidence>
<feature type="transmembrane region" description="Helical" evidence="13">
    <location>
        <begin position="387"/>
        <end position="409"/>
    </location>
</feature>
<dbReference type="CDD" id="cd14014">
    <property type="entry name" value="STKc_PknB_like"/>
    <property type="match status" value="1"/>
</dbReference>
<evidence type="ECO:0000256" key="8">
    <source>
        <dbReference type="ARBA" id="ARBA00022840"/>
    </source>
</evidence>
<dbReference type="SUPFAM" id="SSF53822">
    <property type="entry name" value="Periplasmic binding protein-like I"/>
    <property type="match status" value="1"/>
</dbReference>
<evidence type="ECO:0000256" key="11">
    <source>
        <dbReference type="PROSITE-ProRule" id="PRU10141"/>
    </source>
</evidence>
<evidence type="ECO:0000256" key="5">
    <source>
        <dbReference type="ARBA" id="ARBA00022729"/>
    </source>
</evidence>
<dbReference type="GO" id="GO:0005524">
    <property type="term" value="F:ATP binding"/>
    <property type="evidence" value="ECO:0007669"/>
    <property type="project" value="UniProtKB-UniRule"/>
</dbReference>
<evidence type="ECO:0000256" key="12">
    <source>
        <dbReference type="SAM" id="MobiDB-lite"/>
    </source>
</evidence>
<feature type="compositionally biased region" description="Polar residues" evidence="12">
    <location>
        <begin position="350"/>
        <end position="363"/>
    </location>
</feature>
<keyword evidence="13" id="KW-0472">Membrane</keyword>
<feature type="domain" description="Protein kinase" evidence="14">
    <location>
        <begin position="16"/>
        <end position="274"/>
    </location>
</feature>
<dbReference type="PROSITE" id="PS00107">
    <property type="entry name" value="PROTEIN_KINASE_ATP"/>
    <property type="match status" value="1"/>
</dbReference>
<keyword evidence="7" id="KW-0418">Kinase</keyword>
<dbReference type="InterPro" id="IPR028082">
    <property type="entry name" value="Peripla_BP_I"/>
</dbReference>
<dbReference type="InterPro" id="IPR011009">
    <property type="entry name" value="Kinase-like_dom_sf"/>
</dbReference>
<evidence type="ECO:0000256" key="7">
    <source>
        <dbReference type="ARBA" id="ARBA00022777"/>
    </source>
</evidence>
<dbReference type="Gene3D" id="3.30.200.20">
    <property type="entry name" value="Phosphorylase Kinase, domain 1"/>
    <property type="match status" value="1"/>
</dbReference>
<keyword evidence="8 11" id="KW-0067">ATP-binding</keyword>
<feature type="region of interest" description="Disordered" evidence="12">
    <location>
        <begin position="287"/>
        <end position="370"/>
    </location>
</feature>
<evidence type="ECO:0000256" key="10">
    <source>
        <dbReference type="ARBA" id="ARBA00048679"/>
    </source>
</evidence>
<evidence type="ECO:0000256" key="2">
    <source>
        <dbReference type="ARBA" id="ARBA00012513"/>
    </source>
</evidence>
<dbReference type="PROSITE" id="PS00108">
    <property type="entry name" value="PROTEIN_KINASE_ST"/>
    <property type="match status" value="1"/>
</dbReference>
<organism evidence="15 16">
    <name type="scientific">Thermogemmatispora tikiterensis</name>
    <dbReference type="NCBI Taxonomy" id="1825093"/>
    <lineage>
        <taxon>Bacteria</taxon>
        <taxon>Bacillati</taxon>
        <taxon>Chloroflexota</taxon>
        <taxon>Ktedonobacteria</taxon>
        <taxon>Thermogemmatisporales</taxon>
        <taxon>Thermogemmatisporaceae</taxon>
        <taxon>Thermogemmatispora</taxon>
    </lineage>
</organism>
<dbReference type="EMBL" id="MCIF01000002">
    <property type="protein sequence ID" value="RAQ97041.1"/>
    <property type="molecule type" value="Genomic_DNA"/>
</dbReference>
<evidence type="ECO:0000259" key="14">
    <source>
        <dbReference type="PROSITE" id="PS50011"/>
    </source>
</evidence>
<evidence type="ECO:0000313" key="15">
    <source>
        <dbReference type="EMBL" id="RAQ97041.1"/>
    </source>
</evidence>
<accession>A0A328VJG6</accession>
<sequence>MSTSLRPGDRLQNDRYVIKQILGEGGMGAVLLAEDTRLNNKLVVIKELISESSDPAQLQEDVRNFKREVATLASVDHFLVPAVTDHFQEGSHYFMVQEYVAGENLEERLDRLGRPLSEDDVLVYASDILLVLEYLASRKPPIVHRDVKPANIIIGSNDGRAHLVDFGIARPDLAADAARKQTSALGTPGYAPPEQYQGKADPRSDLYALAATMHHLLTNRDPREHPPFVYPPVRSLNPRLSLEVEHLLTRALQNDITKRYQSASEMKRDVDQILEERFGLLGASLTTGAHPITRPRSQSGGFSYPGSTPASLPRGTSTTVSTQGGSPFTPLPSTMPSALPAAQGPVTGPVQGQRQRQIGQAPQTPLPQPPPVVQPGLPGKRSYNGQMLASFLVLLLVLILIAAIALGAFSGFRQRLQGSGSSQEQGSATALSTALPANINGIGAFTIKNAQGQPELLGLSDGSIIFDTTRPSGDASLKQQAAQSFKADNYAAAQSYLAQAIAEDSNDAEALIYQEDLRVMASGSPYLTLVVGAMLTGPDTDVGREALQGAYVAQREFNDSGGLNGLKLRLLIANSGSEDNYAGTVAQQIVQAAHKDSTIVGVMGWPFSSQTINAVGVLAQAQIPLVSGTASSDQLSGLSPYFFRVVPSNEGQASAGASYALQVLHAHRVAAFYDQGDSYSSSLFRDFRNAFTQEGGQIVVEEHYQRSNTSQLPALLSDALGKNPDLIYFAGYASDITPLLKYLPTTGAFAHLPVLGGDALYQPQGYGNVRQVFSRLHFTSFAYPDEWSYLGRPQPAFFSDYARLYSGNGQHSGYGYTRADFNTILAYDATETLLEGCRRALATGGSTQSLTGSKLRQALTTISGSGAIQGISGQISFASNGDPVDKAIVVLYVDAQGHIKINSVEGKFFK</sequence>